<evidence type="ECO:0000256" key="1">
    <source>
        <dbReference type="ARBA" id="ARBA00022801"/>
    </source>
</evidence>
<protein>
    <submittedName>
        <fullName evidence="3">HAD family hydrolase</fullName>
    </submittedName>
</protein>
<keyword evidence="1 3" id="KW-0378">Hydrolase</keyword>
<evidence type="ECO:0000313" key="4">
    <source>
        <dbReference type="Proteomes" id="UP000239663"/>
    </source>
</evidence>
<dbReference type="GO" id="GO:0005829">
    <property type="term" value="C:cytosol"/>
    <property type="evidence" value="ECO:0007669"/>
    <property type="project" value="TreeGrafter"/>
</dbReference>
<dbReference type="InterPro" id="IPR041492">
    <property type="entry name" value="HAD_2"/>
</dbReference>
<dbReference type="InterPro" id="IPR023214">
    <property type="entry name" value="HAD_sf"/>
</dbReference>
<gene>
    <name evidence="3" type="ORF">CYL18_02205</name>
</gene>
<dbReference type="PANTHER" id="PTHR43434:SF26">
    <property type="entry name" value="PYROPHOSPHATASE PPAX"/>
    <property type="match status" value="1"/>
</dbReference>
<comment type="caution">
    <text evidence="3">The sequence shown here is derived from an EMBL/GenBank/DDBJ whole genome shotgun (WGS) entry which is preliminary data.</text>
</comment>
<dbReference type="EMBL" id="PKOZ01000001">
    <property type="protein sequence ID" value="PQD96725.1"/>
    <property type="molecule type" value="Genomic_DNA"/>
</dbReference>
<dbReference type="GO" id="GO:0008967">
    <property type="term" value="F:phosphoglycolate phosphatase activity"/>
    <property type="evidence" value="ECO:0007669"/>
    <property type="project" value="TreeGrafter"/>
</dbReference>
<name>A0A2S7N421_9BACI</name>
<dbReference type="OrthoDB" id="9792518at2"/>
<dbReference type="PANTHER" id="PTHR43434">
    <property type="entry name" value="PHOSPHOGLYCOLATE PHOSPHATASE"/>
    <property type="match status" value="1"/>
</dbReference>
<proteinExistence type="predicted"/>
<dbReference type="InterPro" id="IPR023198">
    <property type="entry name" value="PGP-like_dom2"/>
</dbReference>
<evidence type="ECO:0000256" key="2">
    <source>
        <dbReference type="ARBA" id="ARBA00022842"/>
    </source>
</evidence>
<dbReference type="Pfam" id="PF13419">
    <property type="entry name" value="HAD_2"/>
    <property type="match status" value="1"/>
</dbReference>
<dbReference type="InterPro" id="IPR036412">
    <property type="entry name" value="HAD-like_sf"/>
</dbReference>
<dbReference type="AlphaFoldDB" id="A0A2S7N421"/>
<dbReference type="PRINTS" id="PR00413">
    <property type="entry name" value="HADHALOGNASE"/>
</dbReference>
<reference evidence="3 4" key="1">
    <citation type="submission" date="2017-12" db="EMBL/GenBank/DDBJ databases">
        <title>Taxonomic description and draft genome of Pradoshia cofamensis Gen. nov., sp. nov., a thermotolerant bacillale isolated from anterior gut of earthworm Eisenia fetida.</title>
        <authorList>
            <person name="Saha T."/>
            <person name="Chakraborty R."/>
        </authorList>
    </citation>
    <scope>NUCLEOTIDE SEQUENCE [LARGE SCALE GENOMIC DNA]</scope>
    <source>
        <strain evidence="3 4">EAG3</strain>
    </source>
</reference>
<dbReference type="NCBIfam" id="TIGR01549">
    <property type="entry name" value="HAD-SF-IA-v1"/>
    <property type="match status" value="1"/>
</dbReference>
<dbReference type="SFLD" id="SFLDG01135">
    <property type="entry name" value="C1.5.6:_HAD__Beta-PGM__Phospha"/>
    <property type="match status" value="1"/>
</dbReference>
<dbReference type="RefSeq" id="WP_104847822.1">
    <property type="nucleotide sequence ID" value="NZ_PKOZ01000001.1"/>
</dbReference>
<dbReference type="SUPFAM" id="SSF56784">
    <property type="entry name" value="HAD-like"/>
    <property type="match status" value="1"/>
</dbReference>
<evidence type="ECO:0000313" key="3">
    <source>
        <dbReference type="EMBL" id="PQD96725.1"/>
    </source>
</evidence>
<dbReference type="Gene3D" id="3.40.50.1000">
    <property type="entry name" value="HAD superfamily/HAD-like"/>
    <property type="match status" value="1"/>
</dbReference>
<dbReference type="SFLD" id="SFLDG01129">
    <property type="entry name" value="C1.5:_HAD__Beta-PGM__Phosphata"/>
    <property type="match status" value="1"/>
</dbReference>
<dbReference type="InterPro" id="IPR050155">
    <property type="entry name" value="HAD-like_hydrolase_sf"/>
</dbReference>
<dbReference type="GO" id="GO:0006281">
    <property type="term" value="P:DNA repair"/>
    <property type="evidence" value="ECO:0007669"/>
    <property type="project" value="TreeGrafter"/>
</dbReference>
<sequence length="207" mass="23642">MIKYIIFDVDGTILDTESAILKSLQQVLKEEGREYQSEDLKFALGIPGKETLRRLNVQDIERVHMKWSKAELAFLKEVQLFKDIKEVLHTLSESPLRTGIVTSKTRQELMDGFELFEISSYFESIICATDTVKHKPHPEPLLVCLEELEAEKDEAIYIGDSIYDLQCAHSAGVKFALAFWGAKKIEGFESADFILKEPMDILDLLKN</sequence>
<keyword evidence="4" id="KW-1185">Reference proteome</keyword>
<dbReference type="SFLD" id="SFLDS00003">
    <property type="entry name" value="Haloacid_Dehalogenase"/>
    <property type="match status" value="1"/>
</dbReference>
<dbReference type="Gene3D" id="1.10.150.240">
    <property type="entry name" value="Putative phosphatase, domain 2"/>
    <property type="match status" value="1"/>
</dbReference>
<organism evidence="3 4">
    <name type="scientific">Pradoshia eiseniae</name>
    <dbReference type="NCBI Taxonomy" id="2064768"/>
    <lineage>
        <taxon>Bacteria</taxon>
        <taxon>Bacillati</taxon>
        <taxon>Bacillota</taxon>
        <taxon>Bacilli</taxon>
        <taxon>Bacillales</taxon>
        <taxon>Bacillaceae</taxon>
        <taxon>Pradoshia</taxon>
    </lineage>
</organism>
<dbReference type="InterPro" id="IPR006439">
    <property type="entry name" value="HAD-SF_hydro_IA"/>
</dbReference>
<keyword evidence="2" id="KW-0460">Magnesium</keyword>
<accession>A0A2S7N421</accession>
<dbReference type="Proteomes" id="UP000239663">
    <property type="component" value="Unassembled WGS sequence"/>
</dbReference>